<reference evidence="3 4" key="1">
    <citation type="submission" date="2024-04" db="EMBL/GenBank/DDBJ databases">
        <title>Genome assembly C_amara_ONT_v2.</title>
        <authorList>
            <person name="Yant L."/>
            <person name="Moore C."/>
            <person name="Slenker M."/>
        </authorList>
    </citation>
    <scope>NUCLEOTIDE SEQUENCE [LARGE SCALE GENOMIC DNA]</scope>
    <source>
        <tissue evidence="3">Leaf</tissue>
    </source>
</reference>
<dbReference type="AlphaFoldDB" id="A0ABD1AGU0"/>
<feature type="chain" id="PRO_5044783651" evidence="2">
    <location>
        <begin position="24"/>
        <end position="139"/>
    </location>
</feature>
<evidence type="ECO:0000313" key="3">
    <source>
        <dbReference type="EMBL" id="KAL1205311.1"/>
    </source>
</evidence>
<feature type="region of interest" description="Disordered" evidence="1">
    <location>
        <begin position="100"/>
        <end position="139"/>
    </location>
</feature>
<feature type="signal peptide" evidence="2">
    <location>
        <begin position="1"/>
        <end position="23"/>
    </location>
</feature>
<accession>A0ABD1AGU0</accession>
<name>A0ABD1AGU0_CARAN</name>
<dbReference type="InterPro" id="IPR009891">
    <property type="entry name" value="TAP35_44"/>
</dbReference>
<dbReference type="Proteomes" id="UP001558713">
    <property type="component" value="Unassembled WGS sequence"/>
</dbReference>
<dbReference type="Pfam" id="PF07265">
    <property type="entry name" value="TAP35_44"/>
    <property type="match status" value="1"/>
</dbReference>
<dbReference type="EMBL" id="JBANAX010000521">
    <property type="protein sequence ID" value="KAL1205311.1"/>
    <property type="molecule type" value="Genomic_DNA"/>
</dbReference>
<sequence length="139" mass="14758">MSISRVYLCLIFLTLFTSSPVLCSRSPKLAAPSASIGNKHQKGHVHSPAMLVSGSPKVDSLSSMAKIDEPTTKSAIAGFFRYRLPFQGWPFHKYPPFPMVKPTNPSSVPTNPSSGAAEVDQSEKVPSSPNKGNGDGGNA</sequence>
<evidence type="ECO:0000313" key="4">
    <source>
        <dbReference type="Proteomes" id="UP001558713"/>
    </source>
</evidence>
<evidence type="ECO:0000256" key="2">
    <source>
        <dbReference type="SAM" id="SignalP"/>
    </source>
</evidence>
<feature type="compositionally biased region" description="Low complexity" evidence="1">
    <location>
        <begin position="102"/>
        <end position="114"/>
    </location>
</feature>
<protein>
    <submittedName>
        <fullName evidence="3">Uncharacterized protein</fullName>
    </submittedName>
</protein>
<keyword evidence="2" id="KW-0732">Signal</keyword>
<proteinExistence type="predicted"/>
<organism evidence="3 4">
    <name type="scientific">Cardamine amara subsp. amara</name>
    <dbReference type="NCBI Taxonomy" id="228776"/>
    <lineage>
        <taxon>Eukaryota</taxon>
        <taxon>Viridiplantae</taxon>
        <taxon>Streptophyta</taxon>
        <taxon>Embryophyta</taxon>
        <taxon>Tracheophyta</taxon>
        <taxon>Spermatophyta</taxon>
        <taxon>Magnoliopsida</taxon>
        <taxon>eudicotyledons</taxon>
        <taxon>Gunneridae</taxon>
        <taxon>Pentapetalae</taxon>
        <taxon>rosids</taxon>
        <taxon>malvids</taxon>
        <taxon>Brassicales</taxon>
        <taxon>Brassicaceae</taxon>
        <taxon>Cardamineae</taxon>
        <taxon>Cardamine</taxon>
    </lineage>
</organism>
<comment type="caution">
    <text evidence="3">The sequence shown here is derived from an EMBL/GenBank/DDBJ whole genome shotgun (WGS) entry which is preliminary data.</text>
</comment>
<evidence type="ECO:0000256" key="1">
    <source>
        <dbReference type="SAM" id="MobiDB-lite"/>
    </source>
</evidence>
<gene>
    <name evidence="3" type="ORF">V5N11_011592</name>
</gene>
<keyword evidence="4" id="KW-1185">Reference proteome</keyword>